<evidence type="ECO:0000313" key="1">
    <source>
        <dbReference type="EMBL" id="AIJ07049.1"/>
    </source>
</evidence>
<protein>
    <submittedName>
        <fullName evidence="1">Putative 25.9 kDa protein in CS5 3'region</fullName>
    </submittedName>
</protein>
<gene>
    <name evidence="1" type="ORF">ETEE_0575</name>
    <name evidence="2" type="ORF">ETEE_0611</name>
</gene>
<dbReference type="AlphaFoldDB" id="A0A076LMY0"/>
<dbReference type="EMBL" id="CP006664">
    <property type="protein sequence ID" value="AIJ07049.1"/>
    <property type="molecule type" value="Genomic_DNA"/>
</dbReference>
<organism evidence="1 3">
    <name type="scientific">Edwardsiella anguillarum ET080813</name>
    <dbReference type="NCBI Taxonomy" id="667120"/>
    <lineage>
        <taxon>Bacteria</taxon>
        <taxon>Pseudomonadati</taxon>
        <taxon>Pseudomonadota</taxon>
        <taxon>Gammaproteobacteria</taxon>
        <taxon>Enterobacterales</taxon>
        <taxon>Hafniaceae</taxon>
        <taxon>Edwardsiella</taxon>
    </lineage>
</organism>
<dbReference type="InterPro" id="IPR013783">
    <property type="entry name" value="Ig-like_fold"/>
</dbReference>
<dbReference type="SUPFAM" id="SSF49354">
    <property type="entry name" value="PapD-like"/>
    <property type="match status" value="1"/>
</dbReference>
<dbReference type="GeneID" id="33938351"/>
<dbReference type="Proteomes" id="UP000028681">
    <property type="component" value="Chromosome"/>
</dbReference>
<reference evidence="1 3" key="1">
    <citation type="journal article" date="2012" name="PLoS ONE">
        <title>Edwardsiella comparative phylogenomics reveal the new intra/inter-species taxonomic relationships, virulence evolution and niche adaptation mechanisms.</title>
        <authorList>
            <person name="Yang M."/>
            <person name="Lv Y."/>
            <person name="Xiao J."/>
            <person name="Wu H."/>
            <person name="Zheng H."/>
            <person name="Liu Q."/>
            <person name="Zhang Y."/>
            <person name="Wang Q."/>
        </authorList>
    </citation>
    <scope>NUCLEOTIDE SEQUENCE [LARGE SCALE GENOMIC DNA]</scope>
    <source>
        <strain evidence="3">080813</strain>
        <strain evidence="1">ET080813</strain>
    </source>
</reference>
<reference evidence="1" key="2">
    <citation type="submission" date="2013-08" db="EMBL/GenBank/DDBJ databases">
        <title>Complete genome sequence of Edwardsiella tarda 080813.</title>
        <authorList>
            <person name="Wang Q."/>
            <person name="Shao S."/>
            <person name="Yang M."/>
            <person name="Xiao J."/>
            <person name="Zhang Y."/>
        </authorList>
    </citation>
    <scope>NUCLEOTIDE SEQUENCE</scope>
    <source>
        <strain evidence="1">ET080813</strain>
    </source>
</reference>
<evidence type="ECO:0000313" key="3">
    <source>
        <dbReference type="Proteomes" id="UP000028681"/>
    </source>
</evidence>
<dbReference type="EMBL" id="CP006664">
    <property type="protein sequence ID" value="AIJ07082.1"/>
    <property type="molecule type" value="Genomic_DNA"/>
</dbReference>
<dbReference type="InterPro" id="IPR008962">
    <property type="entry name" value="PapD-like_sf"/>
</dbReference>
<dbReference type="RefSeq" id="WP_034166083.1">
    <property type="nucleotide sequence ID" value="NZ_CP006664.1"/>
</dbReference>
<evidence type="ECO:0000313" key="2">
    <source>
        <dbReference type="EMBL" id="AIJ07082.1"/>
    </source>
</evidence>
<sequence>MYKWILPFLFIINHAYAFTVDSMFKVDSENSRYFTLKNPDDEPVYLAVSLSELQRAGNGRYQESALSTDDFLTWPLYIDPMDIVIDAKGELRVSVIRTAQITPHDRIIGVSFIPDSLRQQEQGEKSNVAIAIGYKSWYLIPGSQRITGEPHAWLSNQKINFSNPTNKVLRLILDVCPAADRKADSGSCYSEAILLPGNDKQITVPATADLSRGKVTFFDLADQYKKEIALRPAR</sequence>
<dbReference type="Gene3D" id="2.60.40.10">
    <property type="entry name" value="Immunoglobulins"/>
    <property type="match status" value="1"/>
</dbReference>
<accession>A0A076LMY0</accession>
<dbReference type="KEGG" id="ete:ETEE_0611"/>
<name>A0A076LMY0_9GAMM</name>
<dbReference type="HOGENOM" id="CLU_1169212_0_0_6"/>
<dbReference type="KEGG" id="ete:ETEE_0575"/>
<proteinExistence type="predicted"/>